<organism evidence="2 3">
    <name type="scientific">Dactylonectria macrodidyma</name>
    <dbReference type="NCBI Taxonomy" id="307937"/>
    <lineage>
        <taxon>Eukaryota</taxon>
        <taxon>Fungi</taxon>
        <taxon>Dikarya</taxon>
        <taxon>Ascomycota</taxon>
        <taxon>Pezizomycotina</taxon>
        <taxon>Sordariomycetes</taxon>
        <taxon>Hypocreomycetidae</taxon>
        <taxon>Hypocreales</taxon>
        <taxon>Nectriaceae</taxon>
        <taxon>Dactylonectria</taxon>
    </lineage>
</organism>
<dbReference type="Proteomes" id="UP000738349">
    <property type="component" value="Unassembled WGS sequence"/>
</dbReference>
<evidence type="ECO:0000256" key="1">
    <source>
        <dbReference type="SAM" id="Phobius"/>
    </source>
</evidence>
<proteinExistence type="predicted"/>
<feature type="transmembrane region" description="Helical" evidence="1">
    <location>
        <begin position="76"/>
        <end position="101"/>
    </location>
</feature>
<name>A0A9P9JHU4_9HYPO</name>
<comment type="caution">
    <text evidence="2">The sequence shown here is derived from an EMBL/GenBank/DDBJ whole genome shotgun (WGS) entry which is preliminary data.</text>
</comment>
<keyword evidence="3" id="KW-1185">Reference proteome</keyword>
<dbReference type="AlphaFoldDB" id="A0A9P9JHU4"/>
<sequence>MSSSTWTGKGIRRLWSVVLVSGEQRIANLSPSITSEIRRAVLSSSPMDLGLCPLFQQSGTPWSALNMDNPLCHSALSIPLTITVFTRLPLFMVIEIVIVGYQRKHRFQRGLKELQSKQFWASKVGTIPKARIQGYTRPITGATLDK</sequence>
<dbReference type="EMBL" id="JAGMUV010000001">
    <property type="protein sequence ID" value="KAH7175272.1"/>
    <property type="molecule type" value="Genomic_DNA"/>
</dbReference>
<keyword evidence="1" id="KW-0812">Transmembrane</keyword>
<keyword evidence="1" id="KW-1133">Transmembrane helix</keyword>
<evidence type="ECO:0000313" key="3">
    <source>
        <dbReference type="Proteomes" id="UP000738349"/>
    </source>
</evidence>
<gene>
    <name evidence="2" type="ORF">EDB81DRAFT_939469</name>
</gene>
<accession>A0A9P9JHU4</accession>
<protein>
    <submittedName>
        <fullName evidence="2">Uncharacterized protein</fullName>
    </submittedName>
</protein>
<evidence type="ECO:0000313" key="2">
    <source>
        <dbReference type="EMBL" id="KAH7175272.1"/>
    </source>
</evidence>
<keyword evidence="1" id="KW-0472">Membrane</keyword>
<reference evidence="2" key="1">
    <citation type="journal article" date="2021" name="Nat. Commun.">
        <title>Genetic determinants of endophytism in the Arabidopsis root mycobiome.</title>
        <authorList>
            <person name="Mesny F."/>
            <person name="Miyauchi S."/>
            <person name="Thiergart T."/>
            <person name="Pickel B."/>
            <person name="Atanasova L."/>
            <person name="Karlsson M."/>
            <person name="Huettel B."/>
            <person name="Barry K.W."/>
            <person name="Haridas S."/>
            <person name="Chen C."/>
            <person name="Bauer D."/>
            <person name="Andreopoulos W."/>
            <person name="Pangilinan J."/>
            <person name="LaButti K."/>
            <person name="Riley R."/>
            <person name="Lipzen A."/>
            <person name="Clum A."/>
            <person name="Drula E."/>
            <person name="Henrissat B."/>
            <person name="Kohler A."/>
            <person name="Grigoriev I.V."/>
            <person name="Martin F.M."/>
            <person name="Hacquard S."/>
        </authorList>
    </citation>
    <scope>NUCLEOTIDE SEQUENCE</scope>
    <source>
        <strain evidence="2">MPI-CAGE-AT-0147</strain>
    </source>
</reference>